<dbReference type="PANTHER" id="PTHR35037">
    <property type="entry name" value="C-TERMINAL REGION OF AIDA-LIKE PROTEIN"/>
    <property type="match status" value="1"/>
</dbReference>
<dbReference type="InterPro" id="IPR006315">
    <property type="entry name" value="OM_autotransptr_brl_dom"/>
</dbReference>
<protein>
    <submittedName>
        <fullName evidence="2">Outer membrane autotransporter barrel domain-containing protein</fullName>
    </submittedName>
</protein>
<dbReference type="InterPro" id="IPR051551">
    <property type="entry name" value="Autotransporter_adhesion"/>
</dbReference>
<dbReference type="EMBL" id="ATCF01000012">
    <property type="protein sequence ID" value="EPE00217.1"/>
    <property type="molecule type" value="Genomic_DNA"/>
</dbReference>
<name>S3BIM1_9BURK</name>
<sequence length="366" mass="40331">MKDGDKLYFASVGSGDTTFSTNADGEVSSADEIYSFKYSTQSEESDNDKLTYWFLTKSLGGTNENVALLRNAALASYSLASDLDRFHERRDEARYEEVGTGGLWARYRYSDIGRDNTFDMDKNMIQVGYDKEVSTADSRKIVGIAFDYTHADTDLTGISGSGSNDRYALNLYYSVLADCGGYADFTAKIGRLGSDYDLRNQAGQKIGSSFWQTFYGVSAEFGWRYALNDTFFIEPQTQLQIIRIEGDQFETDGGIKAQIADTNSVIGRIGLRAGSTFTLGSAEQKSSAYVFADVLREFKGDYAFSAAGHSTAGDFTYSGKETWYDAGIGTNVALSSNVNFRLNAKYIFGGVFESSRQIDAAIHFAF</sequence>
<keyword evidence="3" id="KW-1185">Reference proteome</keyword>
<dbReference type="AlphaFoldDB" id="S3BIM1"/>
<evidence type="ECO:0000259" key="1">
    <source>
        <dbReference type="PROSITE" id="PS51208"/>
    </source>
</evidence>
<gene>
    <name evidence="2" type="ORF">HMPREF1476_00946</name>
</gene>
<dbReference type="SUPFAM" id="SSF103515">
    <property type="entry name" value="Autotransporter"/>
    <property type="match status" value="1"/>
</dbReference>
<dbReference type="PATRIC" id="fig|1203554.3.peg.970"/>
<dbReference type="InterPro" id="IPR003991">
    <property type="entry name" value="Pertactin_virulence_factor"/>
</dbReference>
<dbReference type="PANTHER" id="PTHR35037:SF7">
    <property type="entry name" value="AUTOTRANSPORTER"/>
    <property type="match status" value="1"/>
</dbReference>
<dbReference type="PROSITE" id="PS51208">
    <property type="entry name" value="AUTOTRANSPORTER"/>
    <property type="match status" value="1"/>
</dbReference>
<dbReference type="Pfam" id="PF03797">
    <property type="entry name" value="Autotransporter"/>
    <property type="match status" value="1"/>
</dbReference>
<evidence type="ECO:0000313" key="2">
    <source>
        <dbReference type="EMBL" id="EPE00217.1"/>
    </source>
</evidence>
<accession>S3BIM1</accession>
<reference evidence="2 3" key="1">
    <citation type="submission" date="2013-04" db="EMBL/GenBank/DDBJ databases">
        <title>The Genome Sequence of Sutterella wadsworthensis HGA0223.</title>
        <authorList>
            <consortium name="The Broad Institute Genomics Platform"/>
            <person name="Earl A."/>
            <person name="Ward D."/>
            <person name="Feldgarden M."/>
            <person name="Gevers D."/>
            <person name="Schmidt T.M."/>
            <person name="Dover J."/>
            <person name="Dai D."/>
            <person name="Walker B."/>
            <person name="Young S."/>
            <person name="Zeng Q."/>
            <person name="Gargeya S."/>
            <person name="Fitzgerald M."/>
            <person name="Haas B."/>
            <person name="Abouelleil A."/>
            <person name="Allen A.W."/>
            <person name="Alvarado L."/>
            <person name="Arachchi H.M."/>
            <person name="Berlin A.M."/>
            <person name="Chapman S.B."/>
            <person name="Gainer-Dewar J."/>
            <person name="Goldberg J."/>
            <person name="Griggs A."/>
            <person name="Gujja S."/>
            <person name="Hansen M."/>
            <person name="Howarth C."/>
            <person name="Imamovic A."/>
            <person name="Ireland A."/>
            <person name="Larimer J."/>
            <person name="McCowan C."/>
            <person name="Murphy C."/>
            <person name="Pearson M."/>
            <person name="Poon T.W."/>
            <person name="Priest M."/>
            <person name="Roberts A."/>
            <person name="Saif S."/>
            <person name="Shea T."/>
            <person name="Sisk P."/>
            <person name="Sykes S."/>
            <person name="Wortman J."/>
            <person name="Nusbaum C."/>
            <person name="Birren B."/>
        </authorList>
    </citation>
    <scope>NUCLEOTIDE SEQUENCE [LARGE SCALE GENOMIC DNA]</scope>
    <source>
        <strain evidence="2 3">HGA0223</strain>
    </source>
</reference>
<dbReference type="InterPro" id="IPR005546">
    <property type="entry name" value="Autotransporte_beta"/>
</dbReference>
<dbReference type="STRING" id="1203554.HMPREF1476_00946"/>
<organism evidence="2 3">
    <name type="scientific">Sutterella wadsworthensis HGA0223</name>
    <dbReference type="NCBI Taxonomy" id="1203554"/>
    <lineage>
        <taxon>Bacteria</taxon>
        <taxon>Pseudomonadati</taxon>
        <taxon>Pseudomonadota</taxon>
        <taxon>Betaproteobacteria</taxon>
        <taxon>Burkholderiales</taxon>
        <taxon>Sutterellaceae</taxon>
        <taxon>Sutterella</taxon>
    </lineage>
</organism>
<dbReference type="NCBIfam" id="TIGR01414">
    <property type="entry name" value="autotrans_barl"/>
    <property type="match status" value="1"/>
</dbReference>
<comment type="caution">
    <text evidence="2">The sequence shown here is derived from an EMBL/GenBank/DDBJ whole genome shotgun (WGS) entry which is preliminary data.</text>
</comment>
<evidence type="ECO:0000313" key="3">
    <source>
        <dbReference type="Proteomes" id="UP000014400"/>
    </source>
</evidence>
<dbReference type="Proteomes" id="UP000014400">
    <property type="component" value="Unassembled WGS sequence"/>
</dbReference>
<dbReference type="GO" id="GO:0019867">
    <property type="term" value="C:outer membrane"/>
    <property type="evidence" value="ECO:0007669"/>
    <property type="project" value="InterPro"/>
</dbReference>
<dbReference type="Gene3D" id="2.40.128.130">
    <property type="entry name" value="Autotransporter beta-domain"/>
    <property type="match status" value="1"/>
</dbReference>
<dbReference type="eggNOG" id="COG3468">
    <property type="taxonomic scope" value="Bacteria"/>
</dbReference>
<dbReference type="InterPro" id="IPR036709">
    <property type="entry name" value="Autotransporte_beta_dom_sf"/>
</dbReference>
<dbReference type="SMART" id="SM00869">
    <property type="entry name" value="Autotransporter"/>
    <property type="match status" value="1"/>
</dbReference>
<dbReference type="HOGENOM" id="CLU_062590_0_0_4"/>
<proteinExistence type="predicted"/>
<feature type="domain" description="Autotransporter" evidence="1">
    <location>
        <begin position="96"/>
        <end position="366"/>
    </location>
</feature>
<dbReference type="PRINTS" id="PR01484">
    <property type="entry name" value="PRTACTNFAMLY"/>
</dbReference>